<sequence length="162" mass="17288">MGTFGKTLSLISFVIGITISILVYFQYSEAQSGMMKAVSSNMSVTGSYWQGDDEDEAPTLSTMRVAAPKGGSAAKTFEIEHVDASAETGTIVYDDDTGIFGEDVAAAEPEGFGPPEDATFGELAKYYFEAASIWLFGEREETLKMDCKAKEGGGKVCNVSRG</sequence>
<dbReference type="Proteomes" id="UP000182284">
    <property type="component" value="Unassembled WGS sequence"/>
</dbReference>
<feature type="transmembrane region" description="Helical" evidence="1">
    <location>
        <begin position="7"/>
        <end position="27"/>
    </location>
</feature>
<evidence type="ECO:0000313" key="3">
    <source>
        <dbReference type="Proteomes" id="UP000182284"/>
    </source>
</evidence>
<dbReference type="RefSeq" id="WP_074642681.1">
    <property type="nucleotide sequence ID" value="NZ_FNBL01000003.1"/>
</dbReference>
<reference evidence="2 3" key="1">
    <citation type="submission" date="2016-10" db="EMBL/GenBank/DDBJ databases">
        <authorList>
            <person name="de Groot N.N."/>
        </authorList>
    </citation>
    <scope>NUCLEOTIDE SEQUENCE [LARGE SCALE GENOMIC DNA]</scope>
    <source>
        <strain evidence="2 3">DSM 27375</strain>
    </source>
</reference>
<keyword evidence="1" id="KW-0812">Transmembrane</keyword>
<dbReference type="AlphaFoldDB" id="A0A1G7JEU5"/>
<keyword evidence="1" id="KW-1133">Transmembrane helix</keyword>
<protein>
    <submittedName>
        <fullName evidence="2">Uncharacterized protein</fullName>
    </submittedName>
</protein>
<proteinExistence type="predicted"/>
<dbReference type="OrthoDB" id="7847646at2"/>
<evidence type="ECO:0000313" key="2">
    <source>
        <dbReference type="EMBL" id="SDF23431.1"/>
    </source>
</evidence>
<dbReference type="EMBL" id="FNBL01000003">
    <property type="protein sequence ID" value="SDF23431.1"/>
    <property type="molecule type" value="Genomic_DNA"/>
</dbReference>
<keyword evidence="1" id="KW-0472">Membrane</keyword>
<accession>A0A1G7JEU5</accession>
<organism evidence="2 3">
    <name type="scientific">Celeribacter baekdonensis</name>
    <dbReference type="NCBI Taxonomy" id="875171"/>
    <lineage>
        <taxon>Bacteria</taxon>
        <taxon>Pseudomonadati</taxon>
        <taxon>Pseudomonadota</taxon>
        <taxon>Alphaproteobacteria</taxon>
        <taxon>Rhodobacterales</taxon>
        <taxon>Roseobacteraceae</taxon>
        <taxon>Celeribacter</taxon>
    </lineage>
</organism>
<evidence type="ECO:0000256" key="1">
    <source>
        <dbReference type="SAM" id="Phobius"/>
    </source>
</evidence>
<name>A0A1G7JEU5_9RHOB</name>
<gene>
    <name evidence="2" type="ORF">SAMN04488117_10357</name>
</gene>